<evidence type="ECO:0000313" key="2">
    <source>
        <dbReference type="Proteomes" id="UP001151760"/>
    </source>
</evidence>
<comment type="caution">
    <text evidence="1">The sequence shown here is derived from an EMBL/GenBank/DDBJ whole genome shotgun (WGS) entry which is preliminary data.</text>
</comment>
<dbReference type="EMBL" id="BQNB010011678">
    <property type="protein sequence ID" value="GJS93726.1"/>
    <property type="molecule type" value="Genomic_DNA"/>
</dbReference>
<accession>A0ABQ4ZWR8</accession>
<dbReference type="Proteomes" id="UP001151760">
    <property type="component" value="Unassembled WGS sequence"/>
</dbReference>
<organism evidence="1 2">
    <name type="scientific">Tanacetum coccineum</name>
    <dbReference type="NCBI Taxonomy" id="301880"/>
    <lineage>
        <taxon>Eukaryota</taxon>
        <taxon>Viridiplantae</taxon>
        <taxon>Streptophyta</taxon>
        <taxon>Embryophyta</taxon>
        <taxon>Tracheophyta</taxon>
        <taxon>Spermatophyta</taxon>
        <taxon>Magnoliopsida</taxon>
        <taxon>eudicotyledons</taxon>
        <taxon>Gunneridae</taxon>
        <taxon>Pentapetalae</taxon>
        <taxon>asterids</taxon>
        <taxon>campanulids</taxon>
        <taxon>Asterales</taxon>
        <taxon>Asteraceae</taxon>
        <taxon>Asteroideae</taxon>
        <taxon>Anthemideae</taxon>
        <taxon>Anthemidinae</taxon>
        <taxon>Tanacetum</taxon>
    </lineage>
</organism>
<reference evidence="1" key="1">
    <citation type="journal article" date="2022" name="Int. J. Mol. Sci.">
        <title>Draft Genome of Tanacetum Coccineum: Genomic Comparison of Closely Related Tanacetum-Family Plants.</title>
        <authorList>
            <person name="Yamashiro T."/>
            <person name="Shiraishi A."/>
            <person name="Nakayama K."/>
            <person name="Satake H."/>
        </authorList>
    </citation>
    <scope>NUCLEOTIDE SEQUENCE</scope>
</reference>
<protein>
    <submittedName>
        <fullName evidence="1">Uncharacterized protein</fullName>
    </submittedName>
</protein>
<proteinExistence type="predicted"/>
<sequence>MDEQTRRLNDLVDRFKTLFETFAQQQAATLQQQLDAFHVENAHMTKAYFEAIAKKEQNIPEKADTTLSLPSEEVSPVVEGLIDASKDTILSSALNVAPIEMVFAGPDDEESTSGKTIVDESVGIEQNEPVDFNEGKSLNLVVAENDVGNNGFSAMDHQWQGDFFATGGAAQVDTWNHNRS</sequence>
<evidence type="ECO:0000313" key="1">
    <source>
        <dbReference type="EMBL" id="GJS93726.1"/>
    </source>
</evidence>
<reference evidence="1" key="2">
    <citation type="submission" date="2022-01" db="EMBL/GenBank/DDBJ databases">
        <authorList>
            <person name="Yamashiro T."/>
            <person name="Shiraishi A."/>
            <person name="Satake H."/>
            <person name="Nakayama K."/>
        </authorList>
    </citation>
    <scope>NUCLEOTIDE SEQUENCE</scope>
</reference>
<keyword evidence="2" id="KW-1185">Reference proteome</keyword>
<gene>
    <name evidence="1" type="ORF">Tco_0800694</name>
</gene>
<name>A0ABQ4ZWR8_9ASTR</name>